<keyword evidence="3" id="KW-1185">Reference proteome</keyword>
<evidence type="ECO:0000313" key="2">
    <source>
        <dbReference type="EMBL" id="QDT61394.1"/>
    </source>
</evidence>
<protein>
    <submittedName>
        <fullName evidence="2">Uncharacterized protein</fullName>
    </submittedName>
</protein>
<name>A0A517SZ19_9BACT</name>
<proteinExistence type="predicted"/>
<gene>
    <name evidence="2" type="ORF">SV7mr_39290</name>
</gene>
<reference evidence="2 3" key="1">
    <citation type="submission" date="2019-02" db="EMBL/GenBank/DDBJ databases">
        <title>Deep-cultivation of Planctomycetes and their phenomic and genomic characterization uncovers novel biology.</title>
        <authorList>
            <person name="Wiegand S."/>
            <person name="Jogler M."/>
            <person name="Boedeker C."/>
            <person name="Pinto D."/>
            <person name="Vollmers J."/>
            <person name="Rivas-Marin E."/>
            <person name="Kohn T."/>
            <person name="Peeters S.H."/>
            <person name="Heuer A."/>
            <person name="Rast P."/>
            <person name="Oberbeckmann S."/>
            <person name="Bunk B."/>
            <person name="Jeske O."/>
            <person name="Meyerdierks A."/>
            <person name="Storesund J.E."/>
            <person name="Kallscheuer N."/>
            <person name="Luecker S."/>
            <person name="Lage O.M."/>
            <person name="Pohl T."/>
            <person name="Merkel B.J."/>
            <person name="Hornburger P."/>
            <person name="Mueller R.-W."/>
            <person name="Bruemmer F."/>
            <person name="Labrenz M."/>
            <person name="Spormann A.M."/>
            <person name="Op den Camp H."/>
            <person name="Overmann J."/>
            <person name="Amann R."/>
            <person name="Jetten M.S.M."/>
            <person name="Mascher T."/>
            <person name="Medema M.H."/>
            <person name="Devos D.P."/>
            <person name="Kaster A.-K."/>
            <person name="Ovreas L."/>
            <person name="Rohde M."/>
            <person name="Galperin M.Y."/>
            <person name="Jogler C."/>
        </authorList>
    </citation>
    <scope>NUCLEOTIDE SEQUENCE [LARGE SCALE GENOMIC DNA]</scope>
    <source>
        <strain evidence="2 3">SV_7m_r</strain>
    </source>
</reference>
<dbReference type="AlphaFoldDB" id="A0A517SZ19"/>
<dbReference type="Proteomes" id="UP000315003">
    <property type="component" value="Chromosome"/>
</dbReference>
<keyword evidence="1" id="KW-0175">Coiled coil</keyword>
<dbReference type="EMBL" id="CP036272">
    <property type="protein sequence ID" value="QDT61394.1"/>
    <property type="molecule type" value="Genomic_DNA"/>
</dbReference>
<evidence type="ECO:0000256" key="1">
    <source>
        <dbReference type="SAM" id="Coils"/>
    </source>
</evidence>
<sequence>MPASARRLISNMIDDLKEERDELALQVHLGKQEAKSELKRLSKKLNELNQRSEPLKDAVEESGEDVWVALQLLGDEIKEGYQRIRKSLS</sequence>
<dbReference type="OrthoDB" id="7473960at2"/>
<evidence type="ECO:0000313" key="3">
    <source>
        <dbReference type="Proteomes" id="UP000315003"/>
    </source>
</evidence>
<accession>A0A517SZ19</accession>
<organism evidence="2 3">
    <name type="scientific">Stieleria bergensis</name>
    <dbReference type="NCBI Taxonomy" id="2528025"/>
    <lineage>
        <taxon>Bacteria</taxon>
        <taxon>Pseudomonadati</taxon>
        <taxon>Planctomycetota</taxon>
        <taxon>Planctomycetia</taxon>
        <taxon>Pirellulales</taxon>
        <taxon>Pirellulaceae</taxon>
        <taxon>Stieleria</taxon>
    </lineage>
</organism>
<dbReference type="RefSeq" id="WP_145275443.1">
    <property type="nucleotide sequence ID" value="NZ_CP036272.1"/>
</dbReference>
<feature type="coiled-coil region" evidence="1">
    <location>
        <begin position="6"/>
        <end position="58"/>
    </location>
</feature>